<reference evidence="2" key="1">
    <citation type="submission" date="2021-02" db="EMBL/GenBank/DDBJ databases">
        <authorList>
            <person name="Dougan E. K."/>
            <person name="Rhodes N."/>
            <person name="Thang M."/>
            <person name="Chan C."/>
        </authorList>
    </citation>
    <scope>NUCLEOTIDE SEQUENCE</scope>
</reference>
<dbReference type="AlphaFoldDB" id="A0A812NVE1"/>
<feature type="region of interest" description="Disordered" evidence="1">
    <location>
        <begin position="66"/>
        <end position="90"/>
    </location>
</feature>
<evidence type="ECO:0000256" key="1">
    <source>
        <dbReference type="SAM" id="MobiDB-lite"/>
    </source>
</evidence>
<comment type="caution">
    <text evidence="2">The sequence shown here is derived from an EMBL/GenBank/DDBJ whole genome shotgun (WGS) entry which is preliminary data.</text>
</comment>
<dbReference type="Proteomes" id="UP000604046">
    <property type="component" value="Unassembled WGS sequence"/>
</dbReference>
<sequence length="433" mass="47498">MSSEAAKRAKIAPVLPPAETWTTTPSEPFVTDVEVRATLPGILGSLKILKTSAISCLANIPPAKITPDASSASAGSDKDKDKEKKVPSPAGVTGYKEVWSTASTNMLLQQPVFCLSLQRQVTHGKQAGLLWLTLQKTLDQVPADKPTLQEIMTASEQLMSAGPDVAGAKSERIIFPCTVLAWAQNVPQDAFPTEMLIVGNKGLVAAWWVQMYQAMGRTDKEMITKLLECALTTTITLFSDPMFAAARSFKVSEDLRAVSKLTDSFVVFVKKLYKVLPGLRDLSLTKQVEEVNKLQQKHSKFTYGGCKLDSKLLSAAVAVDKHLGRDAQNLLDRVTASFGPIFSHHPARLKAMCRYGEEICAFAFGSSYSLLRRKIHTTASYTDELAEEWAGVQKMVFEVVKAVAAVVDMVPTNVQAQFCDFRKALDYFKRPED</sequence>
<feature type="compositionally biased region" description="Basic and acidic residues" evidence="1">
    <location>
        <begin position="76"/>
        <end position="86"/>
    </location>
</feature>
<accession>A0A812NVE1</accession>
<name>A0A812NVE1_9DINO</name>
<keyword evidence="3" id="KW-1185">Reference proteome</keyword>
<organism evidence="2 3">
    <name type="scientific">Symbiodinium natans</name>
    <dbReference type="NCBI Taxonomy" id="878477"/>
    <lineage>
        <taxon>Eukaryota</taxon>
        <taxon>Sar</taxon>
        <taxon>Alveolata</taxon>
        <taxon>Dinophyceae</taxon>
        <taxon>Suessiales</taxon>
        <taxon>Symbiodiniaceae</taxon>
        <taxon>Symbiodinium</taxon>
    </lineage>
</organism>
<dbReference type="EMBL" id="CAJNDS010002085">
    <property type="protein sequence ID" value="CAE7316501.1"/>
    <property type="molecule type" value="Genomic_DNA"/>
</dbReference>
<protein>
    <submittedName>
        <fullName evidence="2">CRK3 protein</fullName>
    </submittedName>
</protein>
<evidence type="ECO:0000313" key="2">
    <source>
        <dbReference type="EMBL" id="CAE7316501.1"/>
    </source>
</evidence>
<gene>
    <name evidence="2" type="primary">CRK3</name>
    <name evidence="2" type="ORF">SNAT2548_LOCUS16602</name>
</gene>
<evidence type="ECO:0000313" key="3">
    <source>
        <dbReference type="Proteomes" id="UP000604046"/>
    </source>
</evidence>
<proteinExistence type="predicted"/>